<reference evidence="1 2" key="1">
    <citation type="journal article" date="2024" name="Plant J.">
        <title>Genome sequences and population genomics reveal climatic adaptation and genomic divergence between two closely related sweetgum species.</title>
        <authorList>
            <person name="Xu W.Q."/>
            <person name="Ren C.Q."/>
            <person name="Zhang X.Y."/>
            <person name="Comes H.P."/>
            <person name="Liu X.H."/>
            <person name="Li Y.G."/>
            <person name="Kettle C.J."/>
            <person name="Jalonen R."/>
            <person name="Gaisberger H."/>
            <person name="Ma Y.Z."/>
            <person name="Qiu Y.X."/>
        </authorList>
    </citation>
    <scope>NUCLEOTIDE SEQUENCE [LARGE SCALE GENOMIC DNA]</scope>
    <source>
        <strain evidence="1">Hangzhou</strain>
    </source>
</reference>
<gene>
    <name evidence="1" type="ORF">L1049_000328</name>
</gene>
<protein>
    <recommendedName>
        <fullName evidence="3">Pentatricopeptide repeat-containing protein</fullName>
    </recommendedName>
</protein>
<dbReference type="InterPro" id="IPR011990">
    <property type="entry name" value="TPR-like_helical_dom_sf"/>
</dbReference>
<sequence>MHPRFQPLKSFSRENVHQKFKFKIPTNPRKDYPDHPISQKTVSNHFSIWNFNGERKPTHNSVNYTKQCVFLPVSGGIEATRLVRSIADSDELAEVRPHPDNHFSIGVQNLLKNKRGSSIEEIDEALDRCGLLLTEDLVLDVLRRHRSDWKPAYLFFNWVSRGGGGSGYSPGSGVYNEILDILGRMKRFEELNQVLDEMSKRNGLINERTFGNCSQ</sequence>
<dbReference type="GO" id="GO:0008380">
    <property type="term" value="P:RNA splicing"/>
    <property type="evidence" value="ECO:0007669"/>
    <property type="project" value="InterPro"/>
</dbReference>
<dbReference type="Proteomes" id="UP001415857">
    <property type="component" value="Unassembled WGS sequence"/>
</dbReference>
<evidence type="ECO:0000313" key="1">
    <source>
        <dbReference type="EMBL" id="KAK9268574.1"/>
    </source>
</evidence>
<evidence type="ECO:0008006" key="3">
    <source>
        <dbReference type="Google" id="ProtNLM"/>
    </source>
</evidence>
<name>A0AAP0R548_LIQFO</name>
<accession>A0AAP0R548</accession>
<dbReference type="PANTHER" id="PTHR47003:SF2">
    <property type="entry name" value="OS01G0970900 PROTEIN"/>
    <property type="match status" value="1"/>
</dbReference>
<dbReference type="Gene3D" id="1.25.40.10">
    <property type="entry name" value="Tetratricopeptide repeat domain"/>
    <property type="match status" value="1"/>
</dbReference>
<organism evidence="1 2">
    <name type="scientific">Liquidambar formosana</name>
    <name type="common">Formosan gum</name>
    <dbReference type="NCBI Taxonomy" id="63359"/>
    <lineage>
        <taxon>Eukaryota</taxon>
        <taxon>Viridiplantae</taxon>
        <taxon>Streptophyta</taxon>
        <taxon>Embryophyta</taxon>
        <taxon>Tracheophyta</taxon>
        <taxon>Spermatophyta</taxon>
        <taxon>Magnoliopsida</taxon>
        <taxon>eudicotyledons</taxon>
        <taxon>Gunneridae</taxon>
        <taxon>Pentapetalae</taxon>
        <taxon>Saxifragales</taxon>
        <taxon>Altingiaceae</taxon>
        <taxon>Liquidambar</taxon>
    </lineage>
</organism>
<comment type="caution">
    <text evidence="1">The sequence shown here is derived from an EMBL/GenBank/DDBJ whole genome shotgun (WGS) entry which is preliminary data.</text>
</comment>
<dbReference type="PANTHER" id="PTHR47003">
    <property type="entry name" value="OS01G0970900 PROTEIN"/>
    <property type="match status" value="1"/>
</dbReference>
<dbReference type="EMBL" id="JBBPBK010000015">
    <property type="protein sequence ID" value="KAK9268574.1"/>
    <property type="molecule type" value="Genomic_DNA"/>
</dbReference>
<proteinExistence type="predicted"/>
<dbReference type="InterPro" id="IPR044578">
    <property type="entry name" value="BIR6-like"/>
</dbReference>
<keyword evidence="2" id="KW-1185">Reference proteome</keyword>
<evidence type="ECO:0000313" key="2">
    <source>
        <dbReference type="Proteomes" id="UP001415857"/>
    </source>
</evidence>
<dbReference type="AlphaFoldDB" id="A0AAP0R548"/>